<feature type="compositionally biased region" description="Low complexity" evidence="1">
    <location>
        <begin position="942"/>
        <end position="953"/>
    </location>
</feature>
<evidence type="ECO:0000313" key="2">
    <source>
        <dbReference type="EMBL" id="PSR88469.1"/>
    </source>
</evidence>
<name>A0A2R6PBU0_9APHY</name>
<protein>
    <submittedName>
        <fullName evidence="2">Uncharacterized protein</fullName>
    </submittedName>
</protein>
<feature type="compositionally biased region" description="Polar residues" evidence="1">
    <location>
        <begin position="315"/>
        <end position="331"/>
    </location>
</feature>
<keyword evidence="3" id="KW-1185">Reference proteome</keyword>
<feature type="compositionally biased region" description="Basic and acidic residues" evidence="1">
    <location>
        <begin position="357"/>
        <end position="373"/>
    </location>
</feature>
<proteinExistence type="predicted"/>
<feature type="region of interest" description="Disordered" evidence="1">
    <location>
        <begin position="601"/>
        <end position="637"/>
    </location>
</feature>
<feature type="compositionally biased region" description="Polar residues" evidence="1">
    <location>
        <begin position="717"/>
        <end position="729"/>
    </location>
</feature>
<dbReference type="STRING" id="98765.A0A2R6PBU0"/>
<feature type="compositionally biased region" description="Polar residues" evidence="1">
    <location>
        <begin position="293"/>
        <end position="302"/>
    </location>
</feature>
<comment type="caution">
    <text evidence="2">The sequence shown here is derived from an EMBL/GenBank/DDBJ whole genome shotgun (WGS) entry which is preliminary data.</text>
</comment>
<feature type="compositionally biased region" description="Low complexity" evidence="1">
    <location>
        <begin position="618"/>
        <end position="630"/>
    </location>
</feature>
<dbReference type="AlphaFoldDB" id="A0A2R6PBU0"/>
<dbReference type="Proteomes" id="UP000186601">
    <property type="component" value="Unassembled WGS sequence"/>
</dbReference>
<feature type="compositionally biased region" description="Basic and acidic residues" evidence="1">
    <location>
        <begin position="204"/>
        <end position="242"/>
    </location>
</feature>
<dbReference type="EMBL" id="MLYV02000512">
    <property type="protein sequence ID" value="PSR88469.1"/>
    <property type="molecule type" value="Genomic_DNA"/>
</dbReference>
<feature type="region of interest" description="Disordered" evidence="1">
    <location>
        <begin position="1"/>
        <end position="143"/>
    </location>
</feature>
<accession>A0A2R6PBU0</accession>
<evidence type="ECO:0000313" key="3">
    <source>
        <dbReference type="Proteomes" id="UP000186601"/>
    </source>
</evidence>
<feature type="compositionally biased region" description="Polar residues" evidence="1">
    <location>
        <begin position="33"/>
        <end position="58"/>
    </location>
</feature>
<feature type="compositionally biased region" description="Polar residues" evidence="1">
    <location>
        <begin position="439"/>
        <end position="448"/>
    </location>
</feature>
<feature type="compositionally biased region" description="Polar residues" evidence="1">
    <location>
        <begin position="78"/>
        <end position="88"/>
    </location>
</feature>
<sequence>MQNSIVPREASPSPSFRERQRAIKAHSMPIVPSVSQILSGTSTQQNLPQPSPTGSNGSLPARRSPPVTSRISPAAPKLSSTNHMSPTSRSDRSPERMGSPPPLLHSQSTPVVTQMVSSTQPTGPGMLAAQPRPTMPRGQPPQFLTQYQTMDDRWHVTDELLAEIERADQQQGQLQGTSGVAYAGGAASNSSLHLQHTLNIVKDPAVERVRASDRSSPKELENGMKRQVREKERESPKTRERSQTISSMPSQAHESQSHAQRTPEYRGSPPFHTPLSSPSERTAAYGQYIADSYQVQPQSTSPPVVRKPVPMMAADTSSTRSTPPGNTKAPSQTPPNQPVNTRAPDRALPLQEEPEEDVGHEFPEHDTEYDNRRHGSPTPSSNIYPEGHSARYDDRSGSGLPHSDEDDDDDDDDDDDETLNEEVQEHLQTKTDDEDSGFTPRSPSTTLPERSRDGSYPPISSVQYMASGSSYAQVAVENQKTIRAKHRAGSTDQLGMRTLDPALFQHTMDASRVNGQVAPVNGQRSSQPMRQPEFAATVQHQVPVHAANARQPTSSDRYETQQHVAYSSRSLPPQMSPHFEDLQGLFDAPTSSYLQAFLQSPNARPNAPIPPTPQTHTAAPSPSPLSAMPSDIEPRQIGSPYPYPFTHIRRTALSAAQNAASSTYDPNNPDFIREQLALQMQIYALNNGLAPPSDTTFSPSSTPFPGNGYNPWGFLQQTTRPGDTTMSLRSSPSHEPIPMPMPPMRGRGLRRKDNAANLRAPVARRRVKPPPRVESTQPRETSPEPSSGEETAGEDSFIEQFAPAQNGGAWENEDVEDGEETAVDESQWVDEEEEEEEDLLQLEYHPTFVSSVEKRRRRWETRWDTLTQAVQALDRETDTTVIVLAAPSHTNKLHALTSRSIRRDMAMLNAPALTKIRSSFSRIASQRRASRTKRQSFADRLSSAGSGSSADGSPNSNVSREDDLRRALEGALGSLSALGNIYDQREARWRDEMRRLSDDRERVELLLRQALGPVLTNGHHVERPLLN</sequence>
<feature type="region of interest" description="Disordered" evidence="1">
    <location>
        <begin position="924"/>
        <end position="961"/>
    </location>
</feature>
<feature type="region of interest" description="Disordered" evidence="1">
    <location>
        <begin position="717"/>
        <end position="794"/>
    </location>
</feature>
<feature type="compositionally biased region" description="Acidic residues" evidence="1">
    <location>
        <begin position="404"/>
        <end position="422"/>
    </location>
</feature>
<feature type="compositionally biased region" description="Polar residues" evidence="1">
    <location>
        <begin position="105"/>
        <end position="122"/>
    </location>
</feature>
<feature type="region of interest" description="Disordered" evidence="1">
    <location>
        <begin position="200"/>
        <end position="462"/>
    </location>
</feature>
<reference evidence="2 3" key="1">
    <citation type="submission" date="2018-02" db="EMBL/GenBank/DDBJ databases">
        <title>Genome sequence of the basidiomycete white-rot fungus Phlebia centrifuga.</title>
        <authorList>
            <person name="Granchi Z."/>
            <person name="Peng M."/>
            <person name="de Vries R.P."/>
            <person name="Hilden K."/>
            <person name="Makela M.R."/>
            <person name="Grigoriev I."/>
            <person name="Riley R."/>
        </authorList>
    </citation>
    <scope>NUCLEOTIDE SEQUENCE [LARGE SCALE GENOMIC DNA]</scope>
    <source>
        <strain evidence="2 3">FBCC195</strain>
    </source>
</reference>
<feature type="compositionally biased region" description="Acidic residues" evidence="1">
    <location>
        <begin position="811"/>
        <end position="839"/>
    </location>
</feature>
<feature type="compositionally biased region" description="Polar residues" evidence="1">
    <location>
        <begin position="243"/>
        <end position="260"/>
    </location>
</feature>
<feature type="region of interest" description="Disordered" evidence="1">
    <location>
        <begin position="808"/>
        <end position="839"/>
    </location>
</feature>
<gene>
    <name evidence="2" type="ORF">PHLCEN_2v5149</name>
</gene>
<evidence type="ECO:0000256" key="1">
    <source>
        <dbReference type="SAM" id="MobiDB-lite"/>
    </source>
</evidence>
<organism evidence="2 3">
    <name type="scientific">Hermanssonia centrifuga</name>
    <dbReference type="NCBI Taxonomy" id="98765"/>
    <lineage>
        <taxon>Eukaryota</taxon>
        <taxon>Fungi</taxon>
        <taxon>Dikarya</taxon>
        <taxon>Basidiomycota</taxon>
        <taxon>Agaricomycotina</taxon>
        <taxon>Agaricomycetes</taxon>
        <taxon>Polyporales</taxon>
        <taxon>Meruliaceae</taxon>
        <taxon>Hermanssonia</taxon>
    </lineage>
</organism>
<dbReference type="OrthoDB" id="3243310at2759"/>